<name>A0AAV3Z982_9GAST</name>
<gene>
    <name evidence="1" type="ORF">PoB_001748400</name>
</gene>
<organism evidence="1 2">
    <name type="scientific">Plakobranchus ocellatus</name>
    <dbReference type="NCBI Taxonomy" id="259542"/>
    <lineage>
        <taxon>Eukaryota</taxon>
        <taxon>Metazoa</taxon>
        <taxon>Spiralia</taxon>
        <taxon>Lophotrochozoa</taxon>
        <taxon>Mollusca</taxon>
        <taxon>Gastropoda</taxon>
        <taxon>Heterobranchia</taxon>
        <taxon>Euthyneura</taxon>
        <taxon>Panpulmonata</taxon>
        <taxon>Sacoglossa</taxon>
        <taxon>Placobranchoidea</taxon>
        <taxon>Plakobranchidae</taxon>
        <taxon>Plakobranchus</taxon>
    </lineage>
</organism>
<accession>A0AAV3Z982</accession>
<evidence type="ECO:0000313" key="1">
    <source>
        <dbReference type="EMBL" id="GFN90978.1"/>
    </source>
</evidence>
<dbReference type="Proteomes" id="UP000735302">
    <property type="component" value="Unassembled WGS sequence"/>
</dbReference>
<comment type="caution">
    <text evidence="1">The sequence shown here is derived from an EMBL/GenBank/DDBJ whole genome shotgun (WGS) entry which is preliminary data.</text>
</comment>
<dbReference type="EMBL" id="BLXT01002074">
    <property type="protein sequence ID" value="GFN90978.1"/>
    <property type="molecule type" value="Genomic_DNA"/>
</dbReference>
<protein>
    <submittedName>
        <fullName evidence="1">Uncharacterized protein</fullName>
    </submittedName>
</protein>
<dbReference type="AlphaFoldDB" id="A0AAV3Z982"/>
<reference evidence="1 2" key="1">
    <citation type="journal article" date="2021" name="Elife">
        <title>Chloroplast acquisition without the gene transfer in kleptoplastic sea slugs, Plakobranchus ocellatus.</title>
        <authorList>
            <person name="Maeda T."/>
            <person name="Takahashi S."/>
            <person name="Yoshida T."/>
            <person name="Shimamura S."/>
            <person name="Takaki Y."/>
            <person name="Nagai Y."/>
            <person name="Toyoda A."/>
            <person name="Suzuki Y."/>
            <person name="Arimoto A."/>
            <person name="Ishii H."/>
            <person name="Satoh N."/>
            <person name="Nishiyama T."/>
            <person name="Hasebe M."/>
            <person name="Maruyama T."/>
            <person name="Minagawa J."/>
            <person name="Obokata J."/>
            <person name="Shigenobu S."/>
        </authorList>
    </citation>
    <scope>NUCLEOTIDE SEQUENCE [LARGE SCALE GENOMIC DNA]</scope>
</reference>
<sequence length="97" mass="10937">MWTQALRPSVMPGHLWWGSNLVRRVLQIQEGFAIHCATKALGNIDSAFFTILGILKLLRVIQPQLLILLGGTLTFMVDLISAYEKFEFIVLVIQKAL</sequence>
<proteinExistence type="predicted"/>
<evidence type="ECO:0000313" key="2">
    <source>
        <dbReference type="Proteomes" id="UP000735302"/>
    </source>
</evidence>
<keyword evidence="2" id="KW-1185">Reference proteome</keyword>